<sequence length="312" mass="34970">MPSVLENICVAVTSGECLVGFCVNGFIGLVNCIECVKTRRMTSIDFILTGLAISRIGILLALILMNFFDFFYFKTNVISNWKTSGIIWNFSNHSGAWFGSCLSIFYFLKIATFSHPAFLWLKWRVNKVVLRMLLGCWLTSSFIILPTTERITKIQVVPIDQENKTTITHINQGSEILKCSIPILFSTGGLVPCALSVISCFLLVLSLWKHTQQMHLKVTGYRDPGTKAHVRAMKTIISFLFLFVLYHSGLIMGNLNMSVFRSKLVAMFSLTVMSVYPMTHSIILILGHSKLRHASLGVLGKLKDHLKVPGKV</sequence>
<protein>
    <recommendedName>
        <fullName evidence="13">Taste receptor type 2</fullName>
    </recommendedName>
</protein>
<dbReference type="KEGG" id="pcw:110198040"/>
<dbReference type="InParanoid" id="A0A6P5J9I2"/>
<dbReference type="CDD" id="cd13950">
    <property type="entry name" value="7tm_TAS2R"/>
    <property type="match status" value="1"/>
</dbReference>
<feature type="transmembrane region" description="Helical" evidence="14">
    <location>
        <begin position="97"/>
        <end position="121"/>
    </location>
</feature>
<keyword evidence="6 14" id="KW-1133">Transmembrane helix</keyword>
<name>A0A6P5J9I2_PHACI</name>
<keyword evidence="8 13" id="KW-0472">Membrane</keyword>
<evidence type="ECO:0000256" key="14">
    <source>
        <dbReference type="SAM" id="Phobius"/>
    </source>
</evidence>
<proteinExistence type="inferred from homology"/>
<evidence type="ECO:0000256" key="8">
    <source>
        <dbReference type="ARBA" id="ARBA00023136"/>
    </source>
</evidence>
<feature type="transmembrane region" description="Helical" evidence="14">
    <location>
        <begin position="232"/>
        <end position="252"/>
    </location>
</feature>
<keyword evidence="10" id="KW-0325">Glycoprotein</keyword>
<dbReference type="GeneID" id="110198040"/>
<comment type="similarity">
    <text evidence="2 12">Belongs to the G-protein coupled receptor T2R family.</text>
</comment>
<evidence type="ECO:0000256" key="9">
    <source>
        <dbReference type="ARBA" id="ARBA00023170"/>
    </source>
</evidence>
<evidence type="ECO:0000256" key="5">
    <source>
        <dbReference type="ARBA" id="ARBA00022692"/>
    </source>
</evidence>
<keyword evidence="15" id="KW-1185">Reference proteome</keyword>
<keyword evidence="11 13" id="KW-0807">Transducer</keyword>
<evidence type="ECO:0000256" key="2">
    <source>
        <dbReference type="ARBA" id="ARBA00007376"/>
    </source>
</evidence>
<keyword evidence="3 13" id="KW-0919">Taste</keyword>
<evidence type="ECO:0000256" key="13">
    <source>
        <dbReference type="RuleBase" id="RU004424"/>
    </source>
</evidence>
<evidence type="ECO:0000313" key="15">
    <source>
        <dbReference type="Proteomes" id="UP000515140"/>
    </source>
</evidence>
<dbReference type="GO" id="GO:0016020">
    <property type="term" value="C:membrane"/>
    <property type="evidence" value="ECO:0007669"/>
    <property type="project" value="UniProtKB-SubCell"/>
</dbReference>
<dbReference type="PANTHER" id="PTHR11394:SF58">
    <property type="entry name" value="TASTE RECEPTOR TYPE 2 MEMBER 7"/>
    <property type="match status" value="1"/>
</dbReference>
<evidence type="ECO:0000256" key="11">
    <source>
        <dbReference type="ARBA" id="ARBA00023224"/>
    </source>
</evidence>
<evidence type="ECO:0000313" key="16">
    <source>
        <dbReference type="RefSeq" id="XP_020827794.1"/>
    </source>
</evidence>
<feature type="transmembrane region" description="Helical" evidence="14">
    <location>
        <begin position="183"/>
        <end position="208"/>
    </location>
</feature>
<dbReference type="RefSeq" id="XP_020827794.1">
    <property type="nucleotide sequence ID" value="XM_020972135.1"/>
</dbReference>
<feature type="transmembrane region" description="Helical" evidence="14">
    <location>
        <begin position="46"/>
        <end position="68"/>
    </location>
</feature>
<dbReference type="SUPFAM" id="SSF81321">
    <property type="entry name" value="Family A G protein-coupled receptor-like"/>
    <property type="match status" value="1"/>
</dbReference>
<gene>
    <name evidence="16" type="primary">LOC110198040</name>
</gene>
<dbReference type="AlphaFoldDB" id="A0A6P5J9I2"/>
<keyword evidence="9 13" id="KW-0675">Receptor</keyword>
<dbReference type="FunFam" id="1.20.1070.10:FF:000055">
    <property type="entry name" value="Taste receptor type 2"/>
    <property type="match status" value="1"/>
</dbReference>
<dbReference type="Gene3D" id="1.20.1070.10">
    <property type="entry name" value="Rhodopsin 7-helix transmembrane proteins"/>
    <property type="match status" value="1"/>
</dbReference>
<evidence type="ECO:0000256" key="3">
    <source>
        <dbReference type="ARBA" id="ARBA00022480"/>
    </source>
</evidence>
<evidence type="ECO:0000256" key="4">
    <source>
        <dbReference type="ARBA" id="ARBA00022606"/>
    </source>
</evidence>
<reference evidence="16" key="1">
    <citation type="submission" date="2025-08" db="UniProtKB">
        <authorList>
            <consortium name="RefSeq"/>
        </authorList>
    </citation>
    <scope>IDENTIFICATION</scope>
    <source>
        <tissue evidence="16">Spleen</tissue>
    </source>
</reference>
<keyword evidence="4 13" id="KW-0716">Sensory transduction</keyword>
<feature type="transmembrane region" description="Helical" evidence="14">
    <location>
        <begin position="128"/>
        <end position="145"/>
    </location>
</feature>
<dbReference type="PANTHER" id="PTHR11394">
    <property type="entry name" value="TASTE RECEPTOR TYPE 2"/>
    <property type="match status" value="1"/>
</dbReference>
<evidence type="ECO:0000256" key="10">
    <source>
        <dbReference type="ARBA" id="ARBA00023180"/>
    </source>
</evidence>
<dbReference type="Pfam" id="PF05296">
    <property type="entry name" value="TAS2R"/>
    <property type="match status" value="1"/>
</dbReference>
<evidence type="ECO:0000256" key="12">
    <source>
        <dbReference type="RuleBase" id="RU004423"/>
    </source>
</evidence>
<feature type="transmembrane region" description="Helical" evidence="14">
    <location>
        <begin position="264"/>
        <end position="286"/>
    </location>
</feature>
<comment type="subcellular location">
    <subcellularLocation>
        <location evidence="1 13">Membrane</location>
        <topology evidence="1 13">Multi-pass membrane protein</topology>
    </subcellularLocation>
</comment>
<dbReference type="GO" id="GO:0033038">
    <property type="term" value="F:bitter taste receptor activity"/>
    <property type="evidence" value="ECO:0007669"/>
    <property type="project" value="InterPro"/>
</dbReference>
<evidence type="ECO:0000256" key="7">
    <source>
        <dbReference type="ARBA" id="ARBA00023040"/>
    </source>
</evidence>
<organism evidence="15 16">
    <name type="scientific">Phascolarctos cinereus</name>
    <name type="common">Koala</name>
    <dbReference type="NCBI Taxonomy" id="38626"/>
    <lineage>
        <taxon>Eukaryota</taxon>
        <taxon>Metazoa</taxon>
        <taxon>Chordata</taxon>
        <taxon>Craniata</taxon>
        <taxon>Vertebrata</taxon>
        <taxon>Euteleostomi</taxon>
        <taxon>Mammalia</taxon>
        <taxon>Metatheria</taxon>
        <taxon>Diprotodontia</taxon>
        <taxon>Phascolarctidae</taxon>
        <taxon>Phascolarctos</taxon>
    </lineage>
</organism>
<keyword evidence="5 13" id="KW-0812">Transmembrane</keyword>
<dbReference type="Proteomes" id="UP000515140">
    <property type="component" value="Unplaced"/>
</dbReference>
<keyword evidence="7 13" id="KW-0297">G-protein coupled receptor</keyword>
<dbReference type="InterPro" id="IPR007960">
    <property type="entry name" value="TAS2R"/>
</dbReference>
<dbReference type="GO" id="GO:0004930">
    <property type="term" value="F:G protein-coupled receptor activity"/>
    <property type="evidence" value="ECO:0007669"/>
    <property type="project" value="UniProtKB-KW"/>
</dbReference>
<evidence type="ECO:0000256" key="1">
    <source>
        <dbReference type="ARBA" id="ARBA00004141"/>
    </source>
</evidence>
<evidence type="ECO:0000256" key="6">
    <source>
        <dbReference type="ARBA" id="ARBA00022989"/>
    </source>
</evidence>
<accession>A0A6P5J9I2</accession>